<gene>
    <name evidence="1" type="ORF">QTN89_01870</name>
</gene>
<proteinExistence type="predicted"/>
<accession>A0ABT7PCE6</accession>
<dbReference type="RefSeq" id="WP_289161913.1">
    <property type="nucleotide sequence ID" value="NZ_JASZZN010000001.1"/>
</dbReference>
<evidence type="ECO:0000313" key="2">
    <source>
        <dbReference type="Proteomes" id="UP001239462"/>
    </source>
</evidence>
<organism evidence="1 2">
    <name type="scientific">Roseiconus lacunae</name>
    <dbReference type="NCBI Taxonomy" id="2605694"/>
    <lineage>
        <taxon>Bacteria</taxon>
        <taxon>Pseudomonadati</taxon>
        <taxon>Planctomycetota</taxon>
        <taxon>Planctomycetia</taxon>
        <taxon>Pirellulales</taxon>
        <taxon>Pirellulaceae</taxon>
        <taxon>Roseiconus</taxon>
    </lineage>
</organism>
<evidence type="ECO:0000313" key="1">
    <source>
        <dbReference type="EMBL" id="MDM4014159.1"/>
    </source>
</evidence>
<sequence>MKYAGTLIFVAVVLFLGSGGRLSCKAEEPTVGVANQWQQKSIEYARIMSQVRWTPVANTMPRRGGYFTAGEQYTGVPYSSVKHVGRYIGFDIYLKTFLAAVENPKSVLYSENLYGKVKNAECFYGKVCSSYTSYALQCGIWYVSKLHGPKFRDGVERVEPQAASAANPGDVIYTPPARKGGGSHIELVTDVIRDDQGVVTHVRVEESRPQTTRDTLRTVKEFNSHLASRNRELFHIVDLDAWRGENRAESFLFPNYEEDSATPQINRVLLLDLGDWVVYHKGQPVKINVMDRENRGVRALIIQRGQTLVERIKLTGTGVVKRAFDQCGDYTVHCEMVDGSRSQACEFAVSELDFQLPEKPLKRGQPWDIKLNTDNMDAVIVYFKNSSSGYDEHNVFVTDDDRRVGKVRVPASVTEKADKMQVWVIGENRYGRLKKRQFIQVVGEPGAK</sequence>
<reference evidence="1 2" key="1">
    <citation type="submission" date="2023-06" db="EMBL/GenBank/DDBJ databases">
        <title>Roseiconus lacunae JC819 isolated from Gulf of Mannar region, Tamil Nadu.</title>
        <authorList>
            <person name="Pk S."/>
            <person name="Ch S."/>
            <person name="Ch V.R."/>
        </authorList>
    </citation>
    <scope>NUCLEOTIDE SEQUENCE [LARGE SCALE GENOMIC DNA]</scope>
    <source>
        <strain evidence="1 2">JC819</strain>
    </source>
</reference>
<keyword evidence="2" id="KW-1185">Reference proteome</keyword>
<dbReference type="EMBL" id="JASZZN010000001">
    <property type="protein sequence ID" value="MDM4014159.1"/>
    <property type="molecule type" value="Genomic_DNA"/>
</dbReference>
<dbReference type="Proteomes" id="UP001239462">
    <property type="component" value="Unassembled WGS sequence"/>
</dbReference>
<name>A0ABT7PCE6_9BACT</name>
<comment type="caution">
    <text evidence="1">The sequence shown here is derived from an EMBL/GenBank/DDBJ whole genome shotgun (WGS) entry which is preliminary data.</text>
</comment>
<evidence type="ECO:0008006" key="3">
    <source>
        <dbReference type="Google" id="ProtNLM"/>
    </source>
</evidence>
<protein>
    <recommendedName>
        <fullName evidence="3">CHAP domain-containing protein</fullName>
    </recommendedName>
</protein>